<evidence type="ECO:0000313" key="10">
    <source>
        <dbReference type="EMBL" id="KAJ7390286.1"/>
    </source>
</evidence>
<keyword evidence="5 8" id="KW-1133">Transmembrane helix</keyword>
<evidence type="ECO:0000256" key="6">
    <source>
        <dbReference type="ARBA" id="ARBA00023136"/>
    </source>
</evidence>
<evidence type="ECO:0000256" key="8">
    <source>
        <dbReference type="RuleBase" id="RU361216"/>
    </source>
</evidence>
<dbReference type="PROSITE" id="PS00714">
    <property type="entry name" value="NA_DICARBOXYL_SYMP_2"/>
    <property type="match status" value="1"/>
</dbReference>
<feature type="region of interest" description="Disordered" evidence="9">
    <location>
        <begin position="529"/>
        <end position="550"/>
    </location>
</feature>
<keyword evidence="3 8" id="KW-0812">Transmembrane</keyword>
<evidence type="ECO:0000256" key="3">
    <source>
        <dbReference type="ARBA" id="ARBA00022692"/>
    </source>
</evidence>
<dbReference type="PANTHER" id="PTHR11958">
    <property type="entry name" value="SODIUM/DICARBOXYLATE SYMPORTER-RELATED"/>
    <property type="match status" value="1"/>
</dbReference>
<feature type="transmembrane region" description="Helical" evidence="8">
    <location>
        <begin position="330"/>
        <end position="356"/>
    </location>
</feature>
<sequence>MSSSQELARNTPEDESKMARSFGSSNSACSRCCRSFGGVIKRNLLVVLLAIGAAIGFLIGALINETVQDIAAPEKRATTTMLIGFPGELLMNMLQVIILPLIVASLITAVSHLDAKATGKIGRRAMLFYMVTTLSAAILGMILVSAIQPGKTDEPRGDMSDPNPYTTRDSFLDLIRSCFPSNLVEATFRQKKTTYSKDPGKYEVYNVTGNSPKLQDNEKILKTVYNGTLNITTISKEIYPSSDTIFAGVATNPTGGMNILGLAVFSIVFGIVLGKMGVKAKPLKAFFSALNDAVMILVTLIMWYAPIGICSLIAQRVAGMEDIGEELSRLALFIVTVMVGLTIHAFLILPLIFFVVRRTNPFVFMYGMKDAYMTAFGISSSAATLPTTIRCLEENNKVDPRISKFVLPLGATVNMDGAALYEAIAAIFIAQLNDVDLGGGRIVAICFTATAIAIGAAGIPSAGSITTIIVLQAVGLPLDDIGLIMAVDWFLDRFRTTVNVLGDSIGAGVVEHMSRDDLRKYDCNGIGGDDRAPLEKQPEEPEQIVVTSAL</sequence>
<evidence type="ECO:0000256" key="9">
    <source>
        <dbReference type="SAM" id="MobiDB-lite"/>
    </source>
</evidence>
<keyword evidence="4 8" id="KW-0769">Symport</keyword>
<dbReference type="Proteomes" id="UP001163046">
    <property type="component" value="Unassembled WGS sequence"/>
</dbReference>
<evidence type="ECO:0000256" key="7">
    <source>
        <dbReference type="ARBA" id="ARBA00023180"/>
    </source>
</evidence>
<dbReference type="InterPro" id="IPR018107">
    <property type="entry name" value="Na-dicarboxylate_symporter_CS"/>
</dbReference>
<keyword evidence="11" id="KW-1185">Reference proteome</keyword>
<dbReference type="PRINTS" id="PR00173">
    <property type="entry name" value="EDTRNSPORT"/>
</dbReference>
<comment type="caution">
    <text evidence="10">The sequence shown here is derived from an EMBL/GenBank/DDBJ whole genome shotgun (WGS) entry which is preliminary data.</text>
</comment>
<evidence type="ECO:0000313" key="11">
    <source>
        <dbReference type="Proteomes" id="UP001163046"/>
    </source>
</evidence>
<feature type="transmembrane region" description="Helical" evidence="8">
    <location>
        <begin position="125"/>
        <end position="147"/>
    </location>
</feature>
<dbReference type="Gene3D" id="1.10.3860.10">
    <property type="entry name" value="Sodium:dicarboxylate symporter"/>
    <property type="match status" value="1"/>
</dbReference>
<keyword evidence="2 8" id="KW-0813">Transport</keyword>
<dbReference type="GO" id="GO:0015501">
    <property type="term" value="F:glutamate:sodium symporter activity"/>
    <property type="evidence" value="ECO:0007669"/>
    <property type="project" value="TreeGrafter"/>
</dbReference>
<feature type="transmembrane region" description="Helical" evidence="8">
    <location>
        <begin position="255"/>
        <end position="273"/>
    </location>
</feature>
<evidence type="ECO:0000256" key="1">
    <source>
        <dbReference type="ARBA" id="ARBA00004141"/>
    </source>
</evidence>
<accession>A0A9W9ZYM6</accession>
<protein>
    <recommendedName>
        <fullName evidence="8">Amino acid transporter</fullName>
    </recommendedName>
</protein>
<feature type="transmembrane region" description="Helical" evidence="8">
    <location>
        <begin position="89"/>
        <end position="113"/>
    </location>
</feature>
<evidence type="ECO:0000256" key="2">
    <source>
        <dbReference type="ARBA" id="ARBA00022448"/>
    </source>
</evidence>
<reference evidence="10" key="1">
    <citation type="submission" date="2023-01" db="EMBL/GenBank/DDBJ databases">
        <title>Genome assembly of the deep-sea coral Lophelia pertusa.</title>
        <authorList>
            <person name="Herrera S."/>
            <person name="Cordes E."/>
        </authorList>
    </citation>
    <scope>NUCLEOTIDE SEQUENCE</scope>
    <source>
        <strain evidence="10">USNM1676648</strain>
        <tissue evidence="10">Polyp</tissue>
    </source>
</reference>
<dbReference type="InterPro" id="IPR036458">
    <property type="entry name" value="Na:dicarbo_symporter_sf"/>
</dbReference>
<evidence type="ECO:0000256" key="5">
    <source>
        <dbReference type="ARBA" id="ARBA00022989"/>
    </source>
</evidence>
<dbReference type="OrthoDB" id="5877963at2759"/>
<dbReference type="PROSITE" id="PS00713">
    <property type="entry name" value="NA_DICARBOXYL_SYMP_1"/>
    <property type="match status" value="1"/>
</dbReference>
<dbReference type="AlphaFoldDB" id="A0A9W9ZYM6"/>
<comment type="subcellular location">
    <subcellularLocation>
        <location evidence="1 8">Membrane</location>
        <topology evidence="1 8">Multi-pass membrane protein</topology>
    </subcellularLocation>
</comment>
<evidence type="ECO:0000256" key="4">
    <source>
        <dbReference type="ARBA" id="ARBA00022847"/>
    </source>
</evidence>
<dbReference type="SUPFAM" id="SSF118215">
    <property type="entry name" value="Proton glutamate symport protein"/>
    <property type="match status" value="1"/>
</dbReference>
<proteinExistence type="inferred from homology"/>
<feature type="transmembrane region" description="Helical" evidence="8">
    <location>
        <begin position="294"/>
        <end position="318"/>
    </location>
</feature>
<dbReference type="Pfam" id="PF00375">
    <property type="entry name" value="SDF"/>
    <property type="match status" value="1"/>
</dbReference>
<feature type="region of interest" description="Disordered" evidence="9">
    <location>
        <begin position="1"/>
        <end position="29"/>
    </location>
</feature>
<dbReference type="InterPro" id="IPR001991">
    <property type="entry name" value="Na-dicarboxylate_symporter"/>
</dbReference>
<feature type="transmembrane region" description="Helical" evidence="8">
    <location>
        <begin position="44"/>
        <end position="63"/>
    </location>
</feature>
<dbReference type="GO" id="GO:0015175">
    <property type="term" value="F:neutral L-amino acid transmembrane transporter activity"/>
    <property type="evidence" value="ECO:0007669"/>
    <property type="project" value="TreeGrafter"/>
</dbReference>
<organism evidence="10 11">
    <name type="scientific">Desmophyllum pertusum</name>
    <dbReference type="NCBI Taxonomy" id="174260"/>
    <lineage>
        <taxon>Eukaryota</taxon>
        <taxon>Metazoa</taxon>
        <taxon>Cnidaria</taxon>
        <taxon>Anthozoa</taxon>
        <taxon>Hexacorallia</taxon>
        <taxon>Scleractinia</taxon>
        <taxon>Caryophylliina</taxon>
        <taxon>Caryophylliidae</taxon>
        <taxon>Desmophyllum</taxon>
    </lineage>
</organism>
<dbReference type="GO" id="GO:0005886">
    <property type="term" value="C:plasma membrane"/>
    <property type="evidence" value="ECO:0007669"/>
    <property type="project" value="TreeGrafter"/>
</dbReference>
<feature type="compositionally biased region" description="Basic and acidic residues" evidence="9">
    <location>
        <begin position="529"/>
        <end position="539"/>
    </location>
</feature>
<comment type="similarity">
    <text evidence="8">Belongs to the dicarboxylate/amino acid:cation symporter (DAACS) (TC 2.A.23) family.</text>
</comment>
<dbReference type="InterPro" id="IPR050746">
    <property type="entry name" value="DAACS"/>
</dbReference>
<keyword evidence="6 8" id="KW-0472">Membrane</keyword>
<name>A0A9W9ZYM6_9CNID</name>
<dbReference type="EMBL" id="MU825418">
    <property type="protein sequence ID" value="KAJ7390286.1"/>
    <property type="molecule type" value="Genomic_DNA"/>
</dbReference>
<keyword evidence="7" id="KW-0325">Glycoprotein</keyword>
<dbReference type="GO" id="GO:0005313">
    <property type="term" value="F:L-glutamate transmembrane transporter activity"/>
    <property type="evidence" value="ECO:0007669"/>
    <property type="project" value="TreeGrafter"/>
</dbReference>
<gene>
    <name evidence="10" type="primary">SLC1A2_10</name>
    <name evidence="10" type="ORF">OS493_026161</name>
</gene>
<dbReference type="PANTHER" id="PTHR11958:SF63">
    <property type="entry name" value="AMINO ACID TRANSPORTER"/>
    <property type="match status" value="1"/>
</dbReference>